<dbReference type="AlphaFoldDB" id="A0AAE0NFK3"/>
<evidence type="ECO:0000313" key="3">
    <source>
        <dbReference type="Proteomes" id="UP001287356"/>
    </source>
</evidence>
<evidence type="ECO:0000313" key="2">
    <source>
        <dbReference type="EMBL" id="KAK3380578.1"/>
    </source>
</evidence>
<dbReference type="EMBL" id="JAULSN010000002">
    <property type="protein sequence ID" value="KAK3380578.1"/>
    <property type="molecule type" value="Genomic_DNA"/>
</dbReference>
<feature type="region of interest" description="Disordered" evidence="1">
    <location>
        <begin position="62"/>
        <end position="122"/>
    </location>
</feature>
<name>A0AAE0NFK3_9PEZI</name>
<feature type="compositionally biased region" description="Basic and acidic residues" evidence="1">
    <location>
        <begin position="66"/>
        <end position="114"/>
    </location>
</feature>
<protein>
    <submittedName>
        <fullName evidence="2">Uncharacterized protein</fullName>
    </submittedName>
</protein>
<gene>
    <name evidence="2" type="ORF">B0T24DRAFT_197235</name>
</gene>
<proteinExistence type="predicted"/>
<accession>A0AAE0NFK3</accession>
<dbReference type="Proteomes" id="UP001287356">
    <property type="component" value="Unassembled WGS sequence"/>
</dbReference>
<keyword evidence="3" id="KW-1185">Reference proteome</keyword>
<comment type="caution">
    <text evidence="2">The sequence shown here is derived from an EMBL/GenBank/DDBJ whole genome shotgun (WGS) entry which is preliminary data.</text>
</comment>
<sequence>MAAKMDVSLLVAQMQDTLSTIHSTVASLDTAHHDAKLDQLEQDRDGAIQALHVGFSAESDLLGQKRKAERDQIAERRRQEDEERERRRRLEDEELAARDQNEDAERELKLKDETKDVEDEADDLIDQVEAEAQRMVEEGRKTLAALEEKRRELNRLIDEQLQTAIPAPPTRARRGGMRTARMPLVVAAESS</sequence>
<reference evidence="2" key="2">
    <citation type="submission" date="2023-06" db="EMBL/GenBank/DDBJ databases">
        <authorList>
            <consortium name="Lawrence Berkeley National Laboratory"/>
            <person name="Haridas S."/>
            <person name="Hensen N."/>
            <person name="Bonometti L."/>
            <person name="Westerberg I."/>
            <person name="Brannstrom I.O."/>
            <person name="Guillou S."/>
            <person name="Cros-Aarteil S."/>
            <person name="Calhoun S."/>
            <person name="Kuo A."/>
            <person name="Mondo S."/>
            <person name="Pangilinan J."/>
            <person name="Riley R."/>
            <person name="Labutti K."/>
            <person name="Andreopoulos B."/>
            <person name="Lipzen A."/>
            <person name="Chen C."/>
            <person name="Yanf M."/>
            <person name="Daum C."/>
            <person name="Ng V."/>
            <person name="Clum A."/>
            <person name="Steindorff A."/>
            <person name="Ohm R."/>
            <person name="Martin F."/>
            <person name="Silar P."/>
            <person name="Natvig D."/>
            <person name="Lalanne C."/>
            <person name="Gautier V."/>
            <person name="Ament-Velasquez S.L."/>
            <person name="Kruys A."/>
            <person name="Hutchinson M.I."/>
            <person name="Powell A.J."/>
            <person name="Barry K."/>
            <person name="Miller A.N."/>
            <person name="Grigoriev I.V."/>
            <person name="Debuchy R."/>
            <person name="Gladieux P."/>
            <person name="Thoren M.H."/>
            <person name="Johannesson H."/>
        </authorList>
    </citation>
    <scope>NUCLEOTIDE SEQUENCE</scope>
    <source>
        <strain evidence="2">CBS 958.72</strain>
    </source>
</reference>
<evidence type="ECO:0000256" key="1">
    <source>
        <dbReference type="SAM" id="MobiDB-lite"/>
    </source>
</evidence>
<organism evidence="2 3">
    <name type="scientific">Lasiosphaeria ovina</name>
    <dbReference type="NCBI Taxonomy" id="92902"/>
    <lineage>
        <taxon>Eukaryota</taxon>
        <taxon>Fungi</taxon>
        <taxon>Dikarya</taxon>
        <taxon>Ascomycota</taxon>
        <taxon>Pezizomycotina</taxon>
        <taxon>Sordariomycetes</taxon>
        <taxon>Sordariomycetidae</taxon>
        <taxon>Sordariales</taxon>
        <taxon>Lasiosphaeriaceae</taxon>
        <taxon>Lasiosphaeria</taxon>
    </lineage>
</organism>
<reference evidence="2" key="1">
    <citation type="journal article" date="2023" name="Mol. Phylogenet. Evol.">
        <title>Genome-scale phylogeny and comparative genomics of the fungal order Sordariales.</title>
        <authorList>
            <person name="Hensen N."/>
            <person name="Bonometti L."/>
            <person name="Westerberg I."/>
            <person name="Brannstrom I.O."/>
            <person name="Guillou S."/>
            <person name="Cros-Aarteil S."/>
            <person name="Calhoun S."/>
            <person name="Haridas S."/>
            <person name="Kuo A."/>
            <person name="Mondo S."/>
            <person name="Pangilinan J."/>
            <person name="Riley R."/>
            <person name="LaButti K."/>
            <person name="Andreopoulos B."/>
            <person name="Lipzen A."/>
            <person name="Chen C."/>
            <person name="Yan M."/>
            <person name="Daum C."/>
            <person name="Ng V."/>
            <person name="Clum A."/>
            <person name="Steindorff A."/>
            <person name="Ohm R.A."/>
            <person name="Martin F."/>
            <person name="Silar P."/>
            <person name="Natvig D.O."/>
            <person name="Lalanne C."/>
            <person name="Gautier V."/>
            <person name="Ament-Velasquez S.L."/>
            <person name="Kruys A."/>
            <person name="Hutchinson M.I."/>
            <person name="Powell A.J."/>
            <person name="Barry K."/>
            <person name="Miller A.N."/>
            <person name="Grigoriev I.V."/>
            <person name="Debuchy R."/>
            <person name="Gladieux P."/>
            <person name="Hiltunen Thoren M."/>
            <person name="Johannesson H."/>
        </authorList>
    </citation>
    <scope>NUCLEOTIDE SEQUENCE</scope>
    <source>
        <strain evidence="2">CBS 958.72</strain>
    </source>
</reference>